<feature type="region of interest" description="Disordered" evidence="1">
    <location>
        <begin position="35"/>
        <end position="59"/>
    </location>
</feature>
<accession>A0A4Y2C8H9</accession>
<name>A0A4Y2C8H9_ARAVE</name>
<feature type="non-terminal residue" evidence="2">
    <location>
        <position position="59"/>
    </location>
</feature>
<keyword evidence="3" id="KW-1185">Reference proteome</keyword>
<dbReference type="AlphaFoldDB" id="A0A4Y2C8H9"/>
<reference evidence="2 3" key="1">
    <citation type="journal article" date="2019" name="Sci. Rep.">
        <title>Orb-weaving spider Araneus ventricosus genome elucidates the spidroin gene catalogue.</title>
        <authorList>
            <person name="Kono N."/>
            <person name="Nakamura H."/>
            <person name="Ohtoshi R."/>
            <person name="Moran D.A.P."/>
            <person name="Shinohara A."/>
            <person name="Yoshida Y."/>
            <person name="Fujiwara M."/>
            <person name="Mori M."/>
            <person name="Tomita M."/>
            <person name="Arakawa K."/>
        </authorList>
    </citation>
    <scope>NUCLEOTIDE SEQUENCE [LARGE SCALE GENOMIC DNA]</scope>
</reference>
<dbReference type="Proteomes" id="UP000499080">
    <property type="component" value="Unassembled WGS sequence"/>
</dbReference>
<proteinExistence type="predicted"/>
<feature type="compositionally biased region" description="Polar residues" evidence="1">
    <location>
        <begin position="44"/>
        <end position="59"/>
    </location>
</feature>
<evidence type="ECO:0000313" key="2">
    <source>
        <dbReference type="EMBL" id="GBM00068.1"/>
    </source>
</evidence>
<comment type="caution">
    <text evidence="2">The sequence shown here is derived from an EMBL/GenBank/DDBJ whole genome shotgun (WGS) entry which is preliminary data.</text>
</comment>
<gene>
    <name evidence="2" type="ORF">AVEN_146840_1</name>
</gene>
<organism evidence="2 3">
    <name type="scientific">Araneus ventricosus</name>
    <name type="common">Orbweaver spider</name>
    <name type="synonym">Epeira ventricosa</name>
    <dbReference type="NCBI Taxonomy" id="182803"/>
    <lineage>
        <taxon>Eukaryota</taxon>
        <taxon>Metazoa</taxon>
        <taxon>Ecdysozoa</taxon>
        <taxon>Arthropoda</taxon>
        <taxon>Chelicerata</taxon>
        <taxon>Arachnida</taxon>
        <taxon>Araneae</taxon>
        <taxon>Araneomorphae</taxon>
        <taxon>Entelegynae</taxon>
        <taxon>Araneoidea</taxon>
        <taxon>Araneidae</taxon>
        <taxon>Araneus</taxon>
    </lineage>
</organism>
<protein>
    <submittedName>
        <fullName evidence="2">Uncharacterized protein</fullName>
    </submittedName>
</protein>
<sequence>MLNRLNKTKTRLESQPTIPKEIDWKWSSPITTFKKGKKVKHPNMMSSWSDTGRNGSNAI</sequence>
<evidence type="ECO:0000256" key="1">
    <source>
        <dbReference type="SAM" id="MobiDB-lite"/>
    </source>
</evidence>
<dbReference type="EMBL" id="BGPR01085579">
    <property type="protein sequence ID" value="GBM00068.1"/>
    <property type="molecule type" value="Genomic_DNA"/>
</dbReference>
<evidence type="ECO:0000313" key="3">
    <source>
        <dbReference type="Proteomes" id="UP000499080"/>
    </source>
</evidence>